<feature type="compositionally biased region" description="Basic and acidic residues" evidence="1">
    <location>
        <begin position="183"/>
        <end position="194"/>
    </location>
</feature>
<dbReference type="PANTHER" id="PTHR33177:SF44">
    <property type="entry name" value="F3O9.30"/>
    <property type="match status" value="1"/>
</dbReference>
<dbReference type="AlphaFoldDB" id="A0A8S1ZGF0"/>
<reference evidence="3" key="1">
    <citation type="submission" date="2021-01" db="EMBL/GenBank/DDBJ databases">
        <authorList>
            <person name="Bezrukov I."/>
        </authorList>
    </citation>
    <scope>NUCLEOTIDE SEQUENCE</scope>
</reference>
<keyword evidence="4" id="KW-1185">Reference proteome</keyword>
<dbReference type="Pfam" id="PF24747">
    <property type="entry name" value="Zn-ribbon_GIR1"/>
    <property type="match status" value="1"/>
</dbReference>
<feature type="region of interest" description="Disordered" evidence="1">
    <location>
        <begin position="84"/>
        <end position="126"/>
    </location>
</feature>
<feature type="domain" description="GIR1-like zinc ribbon" evidence="2">
    <location>
        <begin position="212"/>
        <end position="242"/>
    </location>
</feature>
<protein>
    <recommendedName>
        <fullName evidence="2">GIR1-like zinc ribbon domain-containing protein</fullName>
    </recommendedName>
</protein>
<evidence type="ECO:0000313" key="3">
    <source>
        <dbReference type="EMBL" id="CAE5957659.1"/>
    </source>
</evidence>
<name>A0A8S1ZGF0_ARAAE</name>
<dbReference type="EMBL" id="LR999451">
    <property type="protein sequence ID" value="CAE5957659.1"/>
    <property type="molecule type" value="Genomic_DNA"/>
</dbReference>
<evidence type="ECO:0000256" key="1">
    <source>
        <dbReference type="SAM" id="MobiDB-lite"/>
    </source>
</evidence>
<dbReference type="Proteomes" id="UP000682877">
    <property type="component" value="Chromosome 1"/>
</dbReference>
<organism evidence="3 4">
    <name type="scientific">Arabidopsis arenosa</name>
    <name type="common">Sand rock-cress</name>
    <name type="synonym">Cardaminopsis arenosa</name>
    <dbReference type="NCBI Taxonomy" id="38785"/>
    <lineage>
        <taxon>Eukaryota</taxon>
        <taxon>Viridiplantae</taxon>
        <taxon>Streptophyta</taxon>
        <taxon>Embryophyta</taxon>
        <taxon>Tracheophyta</taxon>
        <taxon>Spermatophyta</taxon>
        <taxon>Magnoliopsida</taxon>
        <taxon>eudicotyledons</taxon>
        <taxon>Gunneridae</taxon>
        <taxon>Pentapetalae</taxon>
        <taxon>rosids</taxon>
        <taxon>malvids</taxon>
        <taxon>Brassicales</taxon>
        <taxon>Brassicaceae</taxon>
        <taxon>Camelineae</taxon>
        <taxon>Arabidopsis</taxon>
    </lineage>
</organism>
<sequence length="257" mass="27607">MAADVSSLVRILSMYKDDRTVVKDSTGPRSTVALMTRDLLGSGGCVGGGQGGDEQSLELDLDLQVPNGWEKRLDLKSGKVYLQQQCNSTSSSSSSHHRHADQTNQTVPRFQDLNVPPISDKSPAKPLLSLFDDEEDTNLELKLVPSSLSRPLPPPLSSYSPNTSLSYLSSVCTLDKVKSALERAEKDTRKRPSPDDDGVYDGTASATSAAASQVAAGCPGCLSYVFVAKNNPKCPRCHSFVPLPAMKKPKIDLNISI</sequence>
<dbReference type="InterPro" id="IPR055281">
    <property type="entry name" value="GIR1-2/SIED1"/>
</dbReference>
<accession>A0A8S1ZGF0</accession>
<dbReference type="PANTHER" id="PTHR33177">
    <property type="entry name" value="PUTATIVE-RELATED"/>
    <property type="match status" value="1"/>
</dbReference>
<dbReference type="InterPro" id="IPR056440">
    <property type="entry name" value="Zn-ribbon_GIR1"/>
</dbReference>
<feature type="region of interest" description="Disordered" evidence="1">
    <location>
        <begin position="183"/>
        <end position="202"/>
    </location>
</feature>
<proteinExistence type="predicted"/>
<gene>
    <name evidence="3" type="ORF">AARE701A_LOCUS1349</name>
</gene>
<evidence type="ECO:0000259" key="2">
    <source>
        <dbReference type="Pfam" id="PF24747"/>
    </source>
</evidence>
<evidence type="ECO:0000313" key="4">
    <source>
        <dbReference type="Proteomes" id="UP000682877"/>
    </source>
</evidence>